<keyword evidence="2" id="KW-0472">Membrane</keyword>
<evidence type="ECO:0000256" key="1">
    <source>
        <dbReference type="SAM" id="MobiDB-lite"/>
    </source>
</evidence>
<evidence type="ECO:0000313" key="4">
    <source>
        <dbReference type="Proteomes" id="UP000238823"/>
    </source>
</evidence>
<proteinExistence type="predicted"/>
<dbReference type="InterPro" id="IPR025495">
    <property type="entry name" value="DUF4386"/>
</dbReference>
<dbReference type="Pfam" id="PF14329">
    <property type="entry name" value="DUF4386"/>
    <property type="match status" value="1"/>
</dbReference>
<evidence type="ECO:0000313" key="3">
    <source>
        <dbReference type="EMBL" id="PRQ08538.1"/>
    </source>
</evidence>
<keyword evidence="2" id="KW-1133">Transmembrane helix</keyword>
<gene>
    <name evidence="3" type="ORF">ENSA7_18240</name>
</gene>
<feature type="transmembrane region" description="Helical" evidence="2">
    <location>
        <begin position="170"/>
        <end position="192"/>
    </location>
</feature>
<reference evidence="3 4" key="1">
    <citation type="submission" date="2018-03" db="EMBL/GenBank/DDBJ databases">
        <title>Draft Genome Sequences of the Obligatory Marine Myxobacteria Enhygromyxa salina SWB007.</title>
        <authorList>
            <person name="Poehlein A."/>
            <person name="Moghaddam J.A."/>
            <person name="Harms H."/>
            <person name="Alanjari M."/>
            <person name="Koenig G.M."/>
            <person name="Daniel R."/>
            <person name="Schaeberle T.F."/>
        </authorList>
    </citation>
    <scope>NUCLEOTIDE SEQUENCE [LARGE SCALE GENOMIC DNA]</scope>
    <source>
        <strain evidence="3 4">SWB007</strain>
    </source>
</reference>
<evidence type="ECO:0000256" key="2">
    <source>
        <dbReference type="SAM" id="Phobius"/>
    </source>
</evidence>
<feature type="transmembrane region" description="Helical" evidence="2">
    <location>
        <begin position="59"/>
        <end position="82"/>
    </location>
</feature>
<name>A0A2S9YTX3_9BACT</name>
<protein>
    <recommendedName>
        <fullName evidence="5">DUF4386 domain-containing protein</fullName>
    </recommendedName>
</protein>
<feature type="transmembrane region" description="Helical" evidence="2">
    <location>
        <begin position="94"/>
        <end position="115"/>
    </location>
</feature>
<accession>A0A2S9YTX3</accession>
<dbReference type="EMBL" id="PVNL01000041">
    <property type="protein sequence ID" value="PRQ08538.1"/>
    <property type="molecule type" value="Genomic_DNA"/>
</dbReference>
<dbReference type="Proteomes" id="UP000238823">
    <property type="component" value="Unassembled WGS sequence"/>
</dbReference>
<keyword evidence="2" id="KW-0812">Transmembrane</keyword>
<organism evidence="3 4">
    <name type="scientific">Enhygromyxa salina</name>
    <dbReference type="NCBI Taxonomy" id="215803"/>
    <lineage>
        <taxon>Bacteria</taxon>
        <taxon>Pseudomonadati</taxon>
        <taxon>Myxococcota</taxon>
        <taxon>Polyangia</taxon>
        <taxon>Nannocystales</taxon>
        <taxon>Nannocystaceae</taxon>
        <taxon>Enhygromyxa</taxon>
    </lineage>
</organism>
<dbReference type="RefSeq" id="WP_219907933.1">
    <property type="nucleotide sequence ID" value="NZ_PVNL01000041.1"/>
</dbReference>
<feature type="transmembrane region" description="Helical" evidence="2">
    <location>
        <begin position="16"/>
        <end position="39"/>
    </location>
</feature>
<comment type="caution">
    <text evidence="3">The sequence shown here is derived from an EMBL/GenBank/DDBJ whole genome shotgun (WGS) entry which is preliminary data.</text>
</comment>
<dbReference type="AlphaFoldDB" id="A0A2S9YTX3"/>
<feature type="transmembrane region" description="Helical" evidence="2">
    <location>
        <begin position="145"/>
        <end position="163"/>
    </location>
</feature>
<evidence type="ECO:0008006" key="5">
    <source>
        <dbReference type="Google" id="ProtNLM"/>
    </source>
</evidence>
<feature type="transmembrane region" description="Helical" evidence="2">
    <location>
        <begin position="198"/>
        <end position="219"/>
    </location>
</feature>
<feature type="region of interest" description="Disordered" evidence="1">
    <location>
        <begin position="239"/>
        <end position="265"/>
    </location>
</feature>
<sequence>MLDRSPRPIALARQAGALYLIIIVAGIGGAALVRGPLLVPDDPALTAANLVAHELPFRLSILADVVMALADVALGVLMYVLLRPAGSTLSLMAMAFRLAQAAAIGVNLLNLHVAVTLAGQGAFADPQGQALASAFFEAHGAGYDLSLFFFGVNCLLVGALIARSGFLPRALGIGVGVAGLVYLGGSTVHVVAPQFVDAVAPLYGIPVLAELALCGWLLVRGLDARQWHAAASMVRGALPPAASRSARPRSASGGSAGSSRVRSGS</sequence>